<organism evidence="2 3">
    <name type="scientific">Lepisosteus oculatus</name>
    <name type="common">Spotted gar</name>
    <dbReference type="NCBI Taxonomy" id="7918"/>
    <lineage>
        <taxon>Eukaryota</taxon>
        <taxon>Metazoa</taxon>
        <taxon>Chordata</taxon>
        <taxon>Craniata</taxon>
        <taxon>Vertebrata</taxon>
        <taxon>Euteleostomi</taxon>
        <taxon>Actinopterygii</taxon>
        <taxon>Neopterygii</taxon>
        <taxon>Holostei</taxon>
        <taxon>Semionotiformes</taxon>
        <taxon>Lepisosteidae</taxon>
        <taxon>Lepisosteus</taxon>
    </lineage>
</organism>
<dbReference type="GO" id="GO:0016758">
    <property type="term" value="F:hexosyltransferase activity"/>
    <property type="evidence" value="ECO:0007669"/>
    <property type="project" value="UniProtKB-ARBA"/>
</dbReference>
<dbReference type="Proteomes" id="UP000018468">
    <property type="component" value="Linkage group LG10"/>
</dbReference>
<dbReference type="eggNOG" id="KOG2977">
    <property type="taxonomic scope" value="Eukaryota"/>
</dbReference>
<reference evidence="2" key="3">
    <citation type="submission" date="2025-09" db="UniProtKB">
        <authorList>
            <consortium name="Ensembl"/>
        </authorList>
    </citation>
    <scope>IDENTIFICATION</scope>
</reference>
<dbReference type="Gene3D" id="3.90.550.10">
    <property type="entry name" value="Spore Coat Polysaccharide Biosynthesis Protein SpsA, Chain A"/>
    <property type="match status" value="1"/>
</dbReference>
<keyword evidence="3" id="KW-1185">Reference proteome</keyword>
<evidence type="ECO:0000313" key="3">
    <source>
        <dbReference type="Proteomes" id="UP000018468"/>
    </source>
</evidence>
<dbReference type="OMA" id="GWPEDYD"/>
<dbReference type="Ensembl" id="ENSLOCT00000017258.1">
    <property type="protein sequence ID" value="ENSLOCP00000017227.1"/>
    <property type="gene ID" value="ENSLOCG00000013977.1"/>
</dbReference>
<reference evidence="3" key="1">
    <citation type="submission" date="2011-12" db="EMBL/GenBank/DDBJ databases">
        <title>The Draft Genome of Lepisosteus oculatus.</title>
        <authorList>
            <consortium name="The Broad Institute Genome Assembly &amp; Analysis Group"/>
            <consortium name="Computational R&amp;D Group"/>
            <consortium name="and Sequencing Platform"/>
            <person name="Di Palma F."/>
            <person name="Alfoldi J."/>
            <person name="Johnson J."/>
            <person name="Berlin A."/>
            <person name="Gnerre S."/>
            <person name="Jaffe D."/>
            <person name="MacCallum I."/>
            <person name="Young S."/>
            <person name="Walker B.J."/>
            <person name="Lander E.S."/>
            <person name="Lindblad-Toh K."/>
        </authorList>
    </citation>
    <scope>NUCLEOTIDE SEQUENCE [LARGE SCALE GENOMIC DNA]</scope>
</reference>
<dbReference type="HOGENOM" id="CLU_031597_0_0_1"/>
<dbReference type="EMBL" id="AHAT01000591">
    <property type="status" value="NOT_ANNOTATED_CDS"/>
    <property type="molecule type" value="Genomic_DNA"/>
</dbReference>
<reference evidence="2" key="2">
    <citation type="submission" date="2025-08" db="UniProtKB">
        <authorList>
            <consortium name="Ensembl"/>
        </authorList>
    </citation>
    <scope>IDENTIFICATION</scope>
</reference>
<dbReference type="STRING" id="7918.ENSLOCP00000017227"/>
<dbReference type="SUPFAM" id="SSF53448">
    <property type="entry name" value="Nucleotide-diphospho-sugar transferases"/>
    <property type="match status" value="1"/>
</dbReference>
<dbReference type="GeneTree" id="ENSGT00390000006933"/>
<sequence>VLCSSHASVPLFYHLLQSIILPVHNAACWLDECLRSVLEQDFQGTMELSVFNDASKDDSQAIIEKWTASLERRGISTVVSGHHSLLPRGVGYAKNQAVAKSRGENLCFLDADDVMMPQRVRLQHQATLDHPNCIVGCRVKRQPDGSTERYTRWINSLTPEQLLTQAYTSHGPTVIMPTWFCTRSWFEHVGKFDEGGKGVPEDLLFFYASLRKGGGLLRVDECLLTYRYHPQAASLAVHEHTNAQAHLPKKGCSDKQNSKRSSRETIWSHRVVFLQERILCQWDSFTIWNAGKQGRKLYRSLSPANQSKVIAFCDVDESKIKKGYYTYEDSKERPKPRIPVKHFRDASPPFIICVKLDMTGGVLEDNLRSLNLKEGLDYYHFN</sequence>
<dbReference type="AlphaFoldDB" id="W5N9B8"/>
<evidence type="ECO:0000313" key="2">
    <source>
        <dbReference type="Ensembl" id="ENSLOCP00000017227.1"/>
    </source>
</evidence>
<protein>
    <submittedName>
        <fullName evidence="2">UDP-GlcNAc:betaGal beta-1,3-N-acetylglucosaminyltransferase-like 1</fullName>
    </submittedName>
</protein>
<name>W5N9B8_LEPOC</name>
<dbReference type="InterPro" id="IPR029044">
    <property type="entry name" value="Nucleotide-diphossugar_trans"/>
</dbReference>
<evidence type="ECO:0000259" key="1">
    <source>
        <dbReference type="Pfam" id="PF00535"/>
    </source>
</evidence>
<feature type="domain" description="Glycosyltransferase 2-like" evidence="1">
    <location>
        <begin position="18"/>
        <end position="189"/>
    </location>
</feature>
<dbReference type="InParanoid" id="W5N9B8"/>
<dbReference type="EMBL" id="AHAT01000592">
    <property type="status" value="NOT_ANNOTATED_CDS"/>
    <property type="molecule type" value="Genomic_DNA"/>
</dbReference>
<accession>W5N9B8</accession>
<dbReference type="Bgee" id="ENSLOCG00000013977">
    <property type="expression patterns" value="Expressed in pharyngeal gill and 13 other cell types or tissues"/>
</dbReference>
<dbReference type="CDD" id="cd06913">
    <property type="entry name" value="beta3GnTL1_like"/>
    <property type="match status" value="1"/>
</dbReference>
<dbReference type="Pfam" id="PF00535">
    <property type="entry name" value="Glycos_transf_2"/>
    <property type="match status" value="1"/>
</dbReference>
<dbReference type="InterPro" id="IPR001173">
    <property type="entry name" value="Glyco_trans_2-like"/>
</dbReference>
<proteinExistence type="predicted"/>
<dbReference type="PANTHER" id="PTHR22916:SF3">
    <property type="entry name" value="UDP-GLCNAC:BETAGAL BETA-1,3-N-ACETYLGLUCOSAMINYLTRANSFERASE-LIKE PROTEIN 1"/>
    <property type="match status" value="1"/>
</dbReference>
<dbReference type="PANTHER" id="PTHR22916">
    <property type="entry name" value="GLYCOSYLTRANSFERASE"/>
    <property type="match status" value="1"/>
</dbReference>